<dbReference type="EnsemblPlants" id="Ma09_t07720.1">
    <property type="protein sequence ID" value="Ma09_p07720.1"/>
    <property type="gene ID" value="Ma09_g07720"/>
</dbReference>
<gene>
    <name evidence="1" type="ORF">GSMUA_226060.1</name>
</gene>
<name>A0A804KH31_MUSAM</name>
<accession>A0A804KH31</accession>
<reference evidence="1" key="1">
    <citation type="submission" date="2021-03" db="EMBL/GenBank/DDBJ databases">
        <authorList>
            <consortium name="Genoscope - CEA"/>
            <person name="William W."/>
        </authorList>
    </citation>
    <scope>NUCLEOTIDE SEQUENCE</scope>
    <source>
        <strain evidence="1">Doubled-haploid Pahang</strain>
    </source>
</reference>
<evidence type="ECO:0000313" key="3">
    <source>
        <dbReference type="Proteomes" id="UP000012960"/>
    </source>
</evidence>
<dbReference type="EMBL" id="HG996474">
    <property type="protein sequence ID" value="CAG1834501.1"/>
    <property type="molecule type" value="Genomic_DNA"/>
</dbReference>
<dbReference type="Gramene" id="Ma09_t07720.1">
    <property type="protein sequence ID" value="Ma09_p07720.1"/>
    <property type="gene ID" value="Ma09_g07720"/>
</dbReference>
<sequence length="42" mass="4834">MTFEESQRHFSASACSFFCHVYIPRAADSNSNAIFVINMIQY</sequence>
<evidence type="ECO:0000313" key="1">
    <source>
        <dbReference type="EMBL" id="CAG1834501.1"/>
    </source>
</evidence>
<dbReference type="InParanoid" id="A0A804KH31"/>
<dbReference type="Proteomes" id="UP000012960">
    <property type="component" value="Unplaced"/>
</dbReference>
<dbReference type="AlphaFoldDB" id="A0A804KH31"/>
<organism evidence="2 3">
    <name type="scientific">Musa acuminata subsp. malaccensis</name>
    <name type="common">Wild banana</name>
    <name type="synonym">Musa malaccensis</name>
    <dbReference type="NCBI Taxonomy" id="214687"/>
    <lineage>
        <taxon>Eukaryota</taxon>
        <taxon>Viridiplantae</taxon>
        <taxon>Streptophyta</taxon>
        <taxon>Embryophyta</taxon>
        <taxon>Tracheophyta</taxon>
        <taxon>Spermatophyta</taxon>
        <taxon>Magnoliopsida</taxon>
        <taxon>Liliopsida</taxon>
        <taxon>Zingiberales</taxon>
        <taxon>Musaceae</taxon>
        <taxon>Musa</taxon>
    </lineage>
</organism>
<keyword evidence="3" id="KW-1185">Reference proteome</keyword>
<protein>
    <submittedName>
        <fullName evidence="1">(wild Malaysian banana) hypothetical protein</fullName>
    </submittedName>
</protein>
<evidence type="ECO:0000313" key="2">
    <source>
        <dbReference type="EnsemblPlants" id="Ma09_p07720.1"/>
    </source>
</evidence>
<proteinExistence type="predicted"/>
<reference evidence="2" key="2">
    <citation type="submission" date="2021-05" db="UniProtKB">
        <authorList>
            <consortium name="EnsemblPlants"/>
        </authorList>
    </citation>
    <scope>IDENTIFICATION</scope>
    <source>
        <strain evidence="2">subsp. malaccensis</strain>
    </source>
</reference>